<reference evidence="9" key="1">
    <citation type="submission" date="2017-05" db="EMBL/GenBank/DDBJ databases">
        <authorList>
            <person name="Lin X."/>
        </authorList>
    </citation>
    <scope>NUCLEOTIDE SEQUENCE [LARGE SCALE GENOMIC DNA]</scope>
    <source>
        <strain evidence="9">JLT2012</strain>
    </source>
</reference>
<dbReference type="PROSITE" id="PS51819">
    <property type="entry name" value="VOC"/>
    <property type="match status" value="1"/>
</dbReference>
<keyword evidence="9" id="KW-1185">Reference proteome</keyword>
<dbReference type="RefSeq" id="WP_088713277.1">
    <property type="nucleotide sequence ID" value="NZ_NFZT01000001.1"/>
</dbReference>
<evidence type="ECO:0000259" key="7">
    <source>
        <dbReference type="PROSITE" id="PS51819"/>
    </source>
</evidence>
<feature type="domain" description="VOC" evidence="7">
    <location>
        <begin position="4"/>
        <end position="135"/>
    </location>
</feature>
<proteinExistence type="inferred from homology"/>
<protein>
    <recommendedName>
        <fullName evidence="6">methylmalonyl-CoA epimerase</fullName>
        <ecNumber evidence="6">5.1.99.1</ecNumber>
    </recommendedName>
</protein>
<organism evidence="8 9">
    <name type="scientific">Pacificimonas flava</name>
    <dbReference type="NCBI Taxonomy" id="1234595"/>
    <lineage>
        <taxon>Bacteria</taxon>
        <taxon>Pseudomonadati</taxon>
        <taxon>Pseudomonadota</taxon>
        <taxon>Alphaproteobacteria</taxon>
        <taxon>Sphingomonadales</taxon>
        <taxon>Sphingosinicellaceae</taxon>
        <taxon>Pacificimonas</taxon>
    </lineage>
</organism>
<dbReference type="STRING" id="1234595.C725_2885"/>
<comment type="caution">
    <text evidence="8">The sequence shown here is derived from an EMBL/GenBank/DDBJ whole genome shotgun (WGS) entry which is preliminary data.</text>
</comment>
<evidence type="ECO:0000313" key="9">
    <source>
        <dbReference type="Proteomes" id="UP000198462"/>
    </source>
</evidence>
<keyword evidence="3" id="KW-0413">Isomerase</keyword>
<dbReference type="GO" id="GO:0046872">
    <property type="term" value="F:metal ion binding"/>
    <property type="evidence" value="ECO:0007669"/>
    <property type="project" value="UniProtKB-KW"/>
</dbReference>
<dbReference type="InterPro" id="IPR029068">
    <property type="entry name" value="Glyas_Bleomycin-R_OHBP_Dase"/>
</dbReference>
<dbReference type="FunFam" id="3.10.180.10:FF:000003">
    <property type="entry name" value="Methylmalonyl-CoA epimerase, mitochondrial"/>
    <property type="match status" value="1"/>
</dbReference>
<comment type="catalytic activity">
    <reaction evidence="5">
        <text>(R)-methylmalonyl-CoA = (S)-methylmalonyl-CoA</text>
        <dbReference type="Rhea" id="RHEA:20553"/>
        <dbReference type="ChEBI" id="CHEBI:57326"/>
        <dbReference type="ChEBI" id="CHEBI:57327"/>
        <dbReference type="EC" id="5.1.99.1"/>
    </reaction>
    <physiologicalReaction direction="right-to-left" evidence="5">
        <dbReference type="Rhea" id="RHEA:20555"/>
    </physiologicalReaction>
</comment>
<dbReference type="SUPFAM" id="SSF54593">
    <property type="entry name" value="Glyoxalase/Bleomycin resistance protein/Dihydroxybiphenyl dioxygenase"/>
    <property type="match status" value="1"/>
</dbReference>
<dbReference type="GO" id="GO:0004493">
    <property type="term" value="F:methylmalonyl-CoA epimerase activity"/>
    <property type="evidence" value="ECO:0007669"/>
    <property type="project" value="UniProtKB-EC"/>
</dbReference>
<evidence type="ECO:0000256" key="1">
    <source>
        <dbReference type="ARBA" id="ARBA00009308"/>
    </source>
</evidence>
<dbReference type="InterPro" id="IPR017515">
    <property type="entry name" value="MeMalonyl-CoA_epimerase"/>
</dbReference>
<accession>A0A219B9X0</accession>
<dbReference type="OrthoDB" id="9788468at2"/>
<evidence type="ECO:0000256" key="2">
    <source>
        <dbReference type="ARBA" id="ARBA00022723"/>
    </source>
</evidence>
<dbReference type="GO" id="GO:0046491">
    <property type="term" value="P:L-methylmalonyl-CoA metabolic process"/>
    <property type="evidence" value="ECO:0007669"/>
    <property type="project" value="TreeGrafter"/>
</dbReference>
<dbReference type="EC" id="5.1.99.1" evidence="6"/>
<dbReference type="AlphaFoldDB" id="A0A219B9X0"/>
<dbReference type="InterPro" id="IPR037523">
    <property type="entry name" value="VOC_core"/>
</dbReference>
<name>A0A219B9X0_9SPHN</name>
<evidence type="ECO:0000313" key="8">
    <source>
        <dbReference type="EMBL" id="OWV34578.1"/>
    </source>
</evidence>
<evidence type="ECO:0000256" key="3">
    <source>
        <dbReference type="ARBA" id="ARBA00023235"/>
    </source>
</evidence>
<dbReference type="Gene3D" id="3.10.180.10">
    <property type="entry name" value="2,3-Dihydroxybiphenyl 1,2-Dioxygenase, domain 1"/>
    <property type="match status" value="1"/>
</dbReference>
<dbReference type="eggNOG" id="COG0346">
    <property type="taxonomic scope" value="Bacteria"/>
</dbReference>
<evidence type="ECO:0000256" key="6">
    <source>
        <dbReference type="ARBA" id="ARBA00066411"/>
    </source>
</evidence>
<evidence type="ECO:0000256" key="5">
    <source>
        <dbReference type="ARBA" id="ARBA00050406"/>
    </source>
</evidence>
<dbReference type="EMBL" id="NFZT01000001">
    <property type="protein sequence ID" value="OWV34578.1"/>
    <property type="molecule type" value="Genomic_DNA"/>
</dbReference>
<gene>
    <name evidence="8" type="ORF">B5C34_01420</name>
</gene>
<dbReference type="PANTHER" id="PTHR43048">
    <property type="entry name" value="METHYLMALONYL-COA EPIMERASE"/>
    <property type="match status" value="1"/>
</dbReference>
<comment type="similarity">
    <text evidence="1">Belongs to the methylmalonyl-CoA epimerase family.</text>
</comment>
<dbReference type="Proteomes" id="UP000198462">
    <property type="component" value="Unassembled WGS sequence"/>
</dbReference>
<dbReference type="PANTHER" id="PTHR43048:SF3">
    <property type="entry name" value="METHYLMALONYL-COA EPIMERASE, MITOCHONDRIAL"/>
    <property type="match status" value="1"/>
</dbReference>
<evidence type="ECO:0000256" key="4">
    <source>
        <dbReference type="ARBA" id="ARBA00023285"/>
    </source>
</evidence>
<dbReference type="Pfam" id="PF13669">
    <property type="entry name" value="Glyoxalase_4"/>
    <property type="match status" value="1"/>
</dbReference>
<dbReference type="CDD" id="cd07249">
    <property type="entry name" value="MMCE"/>
    <property type="match status" value="1"/>
</dbReference>
<keyword evidence="2" id="KW-0479">Metal-binding</keyword>
<dbReference type="NCBIfam" id="TIGR03081">
    <property type="entry name" value="metmalonyl_epim"/>
    <property type="match status" value="1"/>
</dbReference>
<keyword evidence="4" id="KW-0170">Cobalt</keyword>
<dbReference type="InterPro" id="IPR051785">
    <property type="entry name" value="MMCE/EMCE_epimerase"/>
</dbReference>
<sequence>MIGRLNHVGVATPSIEKSVTLYRDVLGATKIHDAFDMPEQGVRVCFVDVPNSQIELIEPLGDDSPVHGFLAKNPAGGQHHVCFEVEDIYAARDEMAAKGAKVIGTGEPRIGAHGTPVIFVHPKDMGGVLVELMERPEDLHE</sequence>